<keyword evidence="1" id="KW-0732">Signal</keyword>
<dbReference type="Gene3D" id="2.60.40.380">
    <property type="entry name" value="Purple acid phosphatase-like, N-terminal"/>
    <property type="match status" value="1"/>
</dbReference>
<dbReference type="Pfam" id="PF09423">
    <property type="entry name" value="PhoD"/>
    <property type="match status" value="1"/>
</dbReference>
<dbReference type="PANTHER" id="PTHR43606:SF1">
    <property type="entry name" value="PHOD-LIKE PHOSPHATASE METALLOPHOSPHATASE DOMAIN-CONTAINING PROTEIN"/>
    <property type="match status" value="1"/>
</dbReference>
<evidence type="ECO:0000259" key="2">
    <source>
        <dbReference type="Pfam" id="PF09423"/>
    </source>
</evidence>
<proteinExistence type="predicted"/>
<feature type="domain" description="Phospholipase D N-terminal" evidence="3">
    <location>
        <begin position="55"/>
        <end position="135"/>
    </location>
</feature>
<evidence type="ECO:0000313" key="5">
    <source>
        <dbReference type="Proteomes" id="UP000035058"/>
    </source>
</evidence>
<protein>
    <submittedName>
        <fullName evidence="4">Phospholipase D</fullName>
    </submittedName>
</protein>
<dbReference type="Gene3D" id="3.60.21.70">
    <property type="entry name" value="PhoD-like phosphatase"/>
    <property type="match status" value="1"/>
</dbReference>
<evidence type="ECO:0000259" key="3">
    <source>
        <dbReference type="Pfam" id="PF16655"/>
    </source>
</evidence>
<dbReference type="Proteomes" id="UP000035058">
    <property type="component" value="Unassembled WGS sequence"/>
</dbReference>
<evidence type="ECO:0000256" key="1">
    <source>
        <dbReference type="SAM" id="SignalP"/>
    </source>
</evidence>
<dbReference type="InterPro" id="IPR029052">
    <property type="entry name" value="Metallo-depent_PP-like"/>
</dbReference>
<keyword evidence="5" id="KW-1185">Reference proteome</keyword>
<dbReference type="InterPro" id="IPR006311">
    <property type="entry name" value="TAT_signal"/>
</dbReference>
<dbReference type="InterPro" id="IPR018946">
    <property type="entry name" value="PhoD-like_MPP"/>
</dbReference>
<dbReference type="CDD" id="cd07389">
    <property type="entry name" value="MPP_PhoD"/>
    <property type="match status" value="1"/>
</dbReference>
<comment type="caution">
    <text evidence="4">The sequence shown here is derived from an EMBL/GenBank/DDBJ whole genome shotgun (WGS) entry which is preliminary data.</text>
</comment>
<evidence type="ECO:0000313" key="4">
    <source>
        <dbReference type="EMBL" id="GAC01006.1"/>
    </source>
</evidence>
<feature type="domain" description="PhoD-like phosphatase metallophosphatase" evidence="2">
    <location>
        <begin position="160"/>
        <end position="513"/>
    </location>
</feature>
<dbReference type="InterPro" id="IPR038607">
    <property type="entry name" value="PhoD-like_sf"/>
</dbReference>
<organism evidence="4 5">
    <name type="scientific">Gordonia namibiensis NBRC 108229</name>
    <dbReference type="NCBI Taxonomy" id="1208314"/>
    <lineage>
        <taxon>Bacteria</taxon>
        <taxon>Bacillati</taxon>
        <taxon>Actinomycetota</taxon>
        <taxon>Actinomycetes</taxon>
        <taxon>Mycobacteriales</taxon>
        <taxon>Gordoniaceae</taxon>
        <taxon>Gordonia</taxon>
    </lineage>
</organism>
<name>K6WNL3_9ACTN</name>
<accession>K6WNL3</accession>
<reference evidence="4 5" key="1">
    <citation type="submission" date="2012-08" db="EMBL/GenBank/DDBJ databases">
        <title>Whole genome shotgun sequence of Gordonia namibiensis NBRC 108229.</title>
        <authorList>
            <person name="Isaki-Nakamura S."/>
            <person name="Hosoyama A."/>
            <person name="Tsuchikane K."/>
            <person name="Katsumata H."/>
            <person name="Baba S."/>
            <person name="Yamazaki S."/>
            <person name="Fujita N."/>
        </authorList>
    </citation>
    <scope>NUCLEOTIDE SEQUENCE [LARGE SCALE GENOMIC DNA]</scope>
    <source>
        <strain evidence="4 5">NBRC 108229</strain>
    </source>
</reference>
<dbReference type="InterPro" id="IPR052900">
    <property type="entry name" value="Phospholipid_Metab_Enz"/>
</dbReference>
<gene>
    <name evidence="4" type="primary">phoD</name>
    <name evidence="4" type="ORF">GONAM_20_01510</name>
</gene>
<feature type="signal peptide" evidence="1">
    <location>
        <begin position="1"/>
        <end position="33"/>
    </location>
</feature>
<dbReference type="InterPro" id="IPR032093">
    <property type="entry name" value="PhoD_N"/>
</dbReference>
<dbReference type="Pfam" id="PF16655">
    <property type="entry name" value="PhoD_N"/>
    <property type="match status" value="1"/>
</dbReference>
<dbReference type="EMBL" id="BAHE01000020">
    <property type="protein sequence ID" value="GAC01006.1"/>
    <property type="molecule type" value="Genomic_DNA"/>
</dbReference>
<feature type="chain" id="PRO_5003899719" evidence="1">
    <location>
        <begin position="34"/>
        <end position="531"/>
    </location>
</feature>
<sequence length="531" mass="57133">MTSAPFLSQHLSRRTVLRTAGAGALLIPVGAAAACGSPDSGSGAGLIRSRPTLTHGVAAGEVTSSGALVWARSDRTATMIVETASSESFRGARRIRGPVVTPGTDGTGRVRVAGLEPGQTVHYRVTLEGEDGAVGEPVAGTFTTAPVQARDITFQWSGDVAGQGWGINPDLGGMLIFATMAERNPLFFIHSGDAIYADGPISATQEQNNGEIYRNVTSAAKQQVAQSVDDYRGNYAYNLTDEHFRRFVASVPQLVQWDDHEVVNNWFPGETLAGQGRDGYTETDVDVLARNARQAWQEWQPVDASRSKRLYRKVSYGPLLDVFLLDMRTHKDPNPDAWSRVNVDGVLGAEQTQWLIDGLKGSTATWKVVANDLPLSIVVADKNTTPENGPTAMEAVGQGDPGAPLGREIAFSRILSQTKNVPNIVYLTADVHYTAAISYEPDRAAFKDFSPFWEFVAGPLHAGAFPQSPLDETFGAKYEFVHAPTEENVSPAEGYQHFGEVSIDGRTRVLSVQLADASGSALYTKQLAPAR</sequence>
<dbReference type="PROSITE" id="PS51318">
    <property type="entry name" value="TAT"/>
    <property type="match status" value="1"/>
</dbReference>
<dbReference type="AlphaFoldDB" id="K6WNL3"/>
<dbReference type="RefSeq" id="WP_006867185.1">
    <property type="nucleotide sequence ID" value="NZ_BAHE01000020.1"/>
</dbReference>
<dbReference type="SUPFAM" id="SSF56300">
    <property type="entry name" value="Metallo-dependent phosphatases"/>
    <property type="match status" value="1"/>
</dbReference>
<dbReference type="PANTHER" id="PTHR43606">
    <property type="entry name" value="PHOSPHATASE, PUTATIVE (AFU_ORTHOLOGUE AFUA_6G08710)-RELATED"/>
    <property type="match status" value="1"/>
</dbReference>